<accession>A0A4Y2KKC0</accession>
<sequence length="90" mass="10416">MRPRWPSAKLQGQNIPGSKLDSTKDQPWTVNAARYCDTLTKLMSSVRRKRPRLLSRGVLFFISHFLFRLITGDETWVHNFTPDTTSSPPR</sequence>
<gene>
    <name evidence="3" type="ORF">AVEN_156652_1</name>
</gene>
<evidence type="ECO:0000256" key="2">
    <source>
        <dbReference type="SAM" id="Phobius"/>
    </source>
</evidence>
<evidence type="ECO:0000313" key="4">
    <source>
        <dbReference type="Proteomes" id="UP000499080"/>
    </source>
</evidence>
<dbReference type="OrthoDB" id="6469402at2759"/>
<organism evidence="3 4">
    <name type="scientific">Araneus ventricosus</name>
    <name type="common">Orbweaver spider</name>
    <name type="synonym">Epeira ventricosa</name>
    <dbReference type="NCBI Taxonomy" id="182803"/>
    <lineage>
        <taxon>Eukaryota</taxon>
        <taxon>Metazoa</taxon>
        <taxon>Ecdysozoa</taxon>
        <taxon>Arthropoda</taxon>
        <taxon>Chelicerata</taxon>
        <taxon>Arachnida</taxon>
        <taxon>Araneae</taxon>
        <taxon>Araneomorphae</taxon>
        <taxon>Entelegynae</taxon>
        <taxon>Araneoidea</taxon>
        <taxon>Araneidae</taxon>
        <taxon>Araneus</taxon>
    </lineage>
</organism>
<keyword evidence="2" id="KW-0472">Membrane</keyword>
<dbReference type="EMBL" id="BGPR01004706">
    <property type="protein sequence ID" value="GBN02489.1"/>
    <property type="molecule type" value="Genomic_DNA"/>
</dbReference>
<proteinExistence type="predicted"/>
<protein>
    <submittedName>
        <fullName evidence="3">Uncharacterized protein</fullName>
    </submittedName>
</protein>
<name>A0A4Y2KKC0_ARAVE</name>
<dbReference type="Proteomes" id="UP000499080">
    <property type="component" value="Unassembled WGS sequence"/>
</dbReference>
<keyword evidence="2" id="KW-1133">Transmembrane helix</keyword>
<comment type="caution">
    <text evidence="3">The sequence shown here is derived from an EMBL/GenBank/DDBJ whole genome shotgun (WGS) entry which is preliminary data.</text>
</comment>
<evidence type="ECO:0000256" key="1">
    <source>
        <dbReference type="SAM" id="MobiDB-lite"/>
    </source>
</evidence>
<reference evidence="3 4" key="1">
    <citation type="journal article" date="2019" name="Sci. Rep.">
        <title>Orb-weaving spider Araneus ventricosus genome elucidates the spidroin gene catalogue.</title>
        <authorList>
            <person name="Kono N."/>
            <person name="Nakamura H."/>
            <person name="Ohtoshi R."/>
            <person name="Moran D.A.P."/>
            <person name="Shinohara A."/>
            <person name="Yoshida Y."/>
            <person name="Fujiwara M."/>
            <person name="Mori M."/>
            <person name="Tomita M."/>
            <person name="Arakawa K."/>
        </authorList>
    </citation>
    <scope>NUCLEOTIDE SEQUENCE [LARGE SCALE GENOMIC DNA]</scope>
</reference>
<evidence type="ECO:0000313" key="3">
    <source>
        <dbReference type="EMBL" id="GBN02489.1"/>
    </source>
</evidence>
<keyword evidence="2" id="KW-0812">Transmembrane</keyword>
<feature type="region of interest" description="Disordered" evidence="1">
    <location>
        <begin position="1"/>
        <end position="25"/>
    </location>
</feature>
<keyword evidence="4" id="KW-1185">Reference proteome</keyword>
<dbReference type="AlphaFoldDB" id="A0A4Y2KKC0"/>
<feature type="transmembrane region" description="Helical" evidence="2">
    <location>
        <begin position="53"/>
        <end position="70"/>
    </location>
</feature>